<comment type="caution">
    <text evidence="1">The sequence shown here is derived from an EMBL/GenBank/DDBJ whole genome shotgun (WGS) entry which is preliminary data.</text>
</comment>
<dbReference type="Proteomes" id="UP001148629">
    <property type="component" value="Unassembled WGS sequence"/>
</dbReference>
<sequence length="915" mass="100493">MPCEKKSNGSNADSQTIPSRDMEPLAPNVAPTFFKNQFRTTIDLPTKGMYPNVKGSCVIITGSNTGLGFETAKQLLRLGLSHLVMGVRSLEKGNAAADTLRTVAASAKIEVWHLDMESYDSIQTFARKCQTDLSRIDTIILNAGLSPLSFDLVSATGHEKTIQVNHISTALLTTLLIPVLKSKPASQGPPRLTLVNSLTAHLCKFPNKDKRPLLASFDDTNITLWDPQDRYGVSKLLNQLFLVKLTEHVKSDDVIINMVDPGLTKGTGLARDATGAMGVAVKGFLAVAGRPLDRGAATYVNAAFGQGKESHGCFLMNCKISPLAKWFYSDGEVLTEQVWNETLKELSFAGLDCSDGTGFRKLETTSLHVGAMPNRKPHTAQTRKLAFVVETPSQGSNRQNQKLVKSHAARSRPPRKEAPDVKSWIMKRHDKPAGIEIPDGSIPRRVGSDLSLLDFPERIQPYMEQDLILSFYGMRGTLYPQEICLQVDPMQSSWTTNLLSDLVYFHSVLFSIETYCDSHLGRESGTLAHFHFLKTLRLLQERLNDSSNPEAVSDATIMVVVILGLAAELIGDRIAAENHATGMAKIVDLRGGLEMLRFDNPRLPAKVCRVDLGLALRFGSKPVFFSSTPSWNSYIASQGLIRGLKKTTKLEDEATVFVKTLDKRLANVWKDLQEFSLLSNLACQTGRKLQPNTFSEIMVSVLYRLLALSFLESPIEDALRLGMTTFTATIFYRWRGMKQRQKYLDETFRDALLKLKQASAQPPLIILLWLLLLWNISVCENPGQDGFAQWMDDIVRRLGFSRWGDAQNALKSVMWIDALFETSGKGVFDTRVLLNHLGDADLCNLPDLAVAGVGQARVGGALGGADGAAEAGLQKEWKGHRGDGEGGGVLGFVQGQTGERIVTAGDDGVALVFEA</sequence>
<evidence type="ECO:0000313" key="1">
    <source>
        <dbReference type="EMBL" id="KAJ3530587.1"/>
    </source>
</evidence>
<protein>
    <submittedName>
        <fullName evidence="1">Uncharacterized protein</fullName>
    </submittedName>
</protein>
<organism evidence="1 2">
    <name type="scientific">Fusarium decemcellulare</name>
    <dbReference type="NCBI Taxonomy" id="57161"/>
    <lineage>
        <taxon>Eukaryota</taxon>
        <taxon>Fungi</taxon>
        <taxon>Dikarya</taxon>
        <taxon>Ascomycota</taxon>
        <taxon>Pezizomycotina</taxon>
        <taxon>Sordariomycetes</taxon>
        <taxon>Hypocreomycetidae</taxon>
        <taxon>Hypocreales</taxon>
        <taxon>Nectriaceae</taxon>
        <taxon>Fusarium</taxon>
        <taxon>Fusarium decemcellulare species complex</taxon>
    </lineage>
</organism>
<reference evidence="1" key="1">
    <citation type="submission" date="2022-08" db="EMBL/GenBank/DDBJ databases">
        <title>Genome Sequence of Fusarium decemcellulare.</title>
        <authorList>
            <person name="Buettner E."/>
        </authorList>
    </citation>
    <scope>NUCLEOTIDE SEQUENCE</scope>
    <source>
        <strain evidence="1">Babe19</strain>
    </source>
</reference>
<dbReference type="EMBL" id="JANRMS010001154">
    <property type="protein sequence ID" value="KAJ3530587.1"/>
    <property type="molecule type" value="Genomic_DNA"/>
</dbReference>
<accession>A0ACC1S2K0</accession>
<name>A0ACC1S2K0_9HYPO</name>
<gene>
    <name evidence="1" type="ORF">NM208_g9261</name>
</gene>
<proteinExistence type="predicted"/>
<evidence type="ECO:0000313" key="2">
    <source>
        <dbReference type="Proteomes" id="UP001148629"/>
    </source>
</evidence>
<keyword evidence="2" id="KW-1185">Reference proteome</keyword>